<dbReference type="GO" id="GO:0000981">
    <property type="term" value="F:DNA-binding transcription factor activity, RNA polymerase II-specific"/>
    <property type="evidence" value="ECO:0007669"/>
    <property type="project" value="TreeGrafter"/>
</dbReference>
<evidence type="ECO:0000313" key="10">
    <source>
        <dbReference type="EMBL" id="CAG6503522.1"/>
    </source>
</evidence>
<evidence type="ECO:0000256" key="4">
    <source>
        <dbReference type="ARBA" id="ARBA00022771"/>
    </source>
</evidence>
<dbReference type="PROSITE" id="PS00028">
    <property type="entry name" value="ZINC_FINGER_C2H2_1"/>
    <property type="match status" value="6"/>
</dbReference>
<evidence type="ECO:0000256" key="1">
    <source>
        <dbReference type="ARBA" id="ARBA00004123"/>
    </source>
</evidence>
<feature type="domain" description="C2H2-type" evidence="9">
    <location>
        <begin position="394"/>
        <end position="423"/>
    </location>
</feature>
<keyword evidence="3" id="KW-0677">Repeat</keyword>
<evidence type="ECO:0000256" key="3">
    <source>
        <dbReference type="ARBA" id="ARBA00022737"/>
    </source>
</evidence>
<dbReference type="GO" id="GO:0005634">
    <property type="term" value="C:nucleus"/>
    <property type="evidence" value="ECO:0007669"/>
    <property type="project" value="UniProtKB-SubCell"/>
</dbReference>
<feature type="compositionally biased region" description="Basic and acidic residues" evidence="8">
    <location>
        <begin position="246"/>
        <end position="260"/>
    </location>
</feature>
<sequence>MPFQTKRKIAGQRRSLQIKLAKQKLSLSVLSQIQDPLPESTTVHNLTGPLLEVLKEEDPLPLVPPVTRQPLSEVLLVIEEPKPEPTNPTGADPIPEVSLFCSLCLRPCASDQVVEFSTEPSWNCLDVASGRDKLALLLGVEMELEQCAVCRSCWTMVETFGDFREGCLKAAAWRARFSFGLDGVGDDWLSKDQLETMDWTRKVVQEHAERIEIAEVEARNRQDSGANELPEEKPVLEDEQDWGAEEANRPDSPEERPSETAEIVEKMEIIGFSCAKCKRKFETKAGASIHFEYCKKPPRKKPLAAKLHTCSVCSANFTQAYRLEEHLNRHSGIKPYVCRKGICNKPMYGNCQRRKHEKMCKGVNSSNPNVEQDTPEAFDVDITSLNKQQEKTIYSCENCPRRFDTQGGLKNHASRCNERVERRKFHTCEICSMEFLCPQTLEAHMNKHNGIKPYKCKNESCGKHFYGKGELYRHNMLCGKDKPICPLCGVQLSSKGTLKAHMETHAEEPVAGCDTCGKKFKSSKSLKRHQAVHSDERNYPCGVCGKALKSANALYVHRRIHTQEKPYSCTVCGQRFAYKCLVKPHVKKCHAEEG</sequence>
<feature type="domain" description="C2H2-type" evidence="9">
    <location>
        <begin position="308"/>
        <end position="335"/>
    </location>
</feature>
<accession>A0A8D8D0R0</accession>
<evidence type="ECO:0000259" key="9">
    <source>
        <dbReference type="PROSITE" id="PS50157"/>
    </source>
</evidence>
<feature type="domain" description="C2H2-type" evidence="9">
    <location>
        <begin position="454"/>
        <end position="483"/>
    </location>
</feature>
<keyword evidence="6" id="KW-0539">Nucleus</keyword>
<evidence type="ECO:0000256" key="2">
    <source>
        <dbReference type="ARBA" id="ARBA00022723"/>
    </source>
</evidence>
<feature type="domain" description="C2H2-type" evidence="9">
    <location>
        <begin position="567"/>
        <end position="594"/>
    </location>
</feature>
<dbReference type="EMBL" id="HBUE01147163">
    <property type="protein sequence ID" value="CAG6503522.1"/>
    <property type="molecule type" value="Transcribed_RNA"/>
</dbReference>
<dbReference type="PROSITE" id="PS50157">
    <property type="entry name" value="ZINC_FINGER_C2H2_2"/>
    <property type="match status" value="8"/>
</dbReference>
<feature type="domain" description="C2H2-type" evidence="9">
    <location>
        <begin position="483"/>
        <end position="510"/>
    </location>
</feature>
<dbReference type="Pfam" id="PF00096">
    <property type="entry name" value="zf-C2H2"/>
    <property type="match status" value="3"/>
</dbReference>
<name>A0A8D8D0R0_CULPI</name>
<dbReference type="PANTHER" id="PTHR24394:SF29">
    <property type="entry name" value="MYONEURIN"/>
    <property type="match status" value="1"/>
</dbReference>
<evidence type="ECO:0000256" key="5">
    <source>
        <dbReference type="ARBA" id="ARBA00022833"/>
    </source>
</evidence>
<comment type="subcellular location">
    <subcellularLocation>
        <location evidence="1">Nucleus</location>
    </subcellularLocation>
</comment>
<dbReference type="PANTHER" id="PTHR24394">
    <property type="entry name" value="ZINC FINGER PROTEIN"/>
    <property type="match status" value="1"/>
</dbReference>
<feature type="region of interest" description="Disordered" evidence="8">
    <location>
        <begin position="215"/>
        <end position="260"/>
    </location>
</feature>
<dbReference type="GO" id="GO:0008270">
    <property type="term" value="F:zinc ion binding"/>
    <property type="evidence" value="ECO:0007669"/>
    <property type="project" value="UniProtKB-KW"/>
</dbReference>
<dbReference type="InterPro" id="IPR013087">
    <property type="entry name" value="Znf_C2H2_type"/>
</dbReference>
<evidence type="ECO:0000256" key="8">
    <source>
        <dbReference type="SAM" id="MobiDB-lite"/>
    </source>
</evidence>
<keyword evidence="4 7" id="KW-0863">Zinc-finger</keyword>
<dbReference type="Gene3D" id="3.30.160.60">
    <property type="entry name" value="Classic Zinc Finger"/>
    <property type="match status" value="6"/>
</dbReference>
<dbReference type="SMART" id="SM00355">
    <property type="entry name" value="ZnF_C2H2"/>
    <property type="match status" value="8"/>
</dbReference>
<feature type="domain" description="C2H2-type" evidence="9">
    <location>
        <begin position="539"/>
        <end position="566"/>
    </location>
</feature>
<feature type="domain" description="C2H2-type" evidence="9">
    <location>
        <begin position="426"/>
        <end position="453"/>
    </location>
</feature>
<feature type="domain" description="C2H2-type" evidence="9">
    <location>
        <begin position="511"/>
        <end position="538"/>
    </location>
</feature>
<evidence type="ECO:0000256" key="6">
    <source>
        <dbReference type="ARBA" id="ARBA00023242"/>
    </source>
</evidence>
<dbReference type="FunFam" id="3.30.160.60:FF:000446">
    <property type="entry name" value="Zinc finger protein"/>
    <property type="match status" value="1"/>
</dbReference>
<dbReference type="EMBL" id="HBUE01252090">
    <property type="protein sequence ID" value="CAG6554779.1"/>
    <property type="molecule type" value="Transcribed_RNA"/>
</dbReference>
<keyword evidence="5" id="KW-0862">Zinc</keyword>
<reference evidence="10" key="1">
    <citation type="submission" date="2021-05" db="EMBL/GenBank/DDBJ databases">
        <authorList>
            <person name="Alioto T."/>
            <person name="Alioto T."/>
            <person name="Gomez Garrido J."/>
        </authorList>
    </citation>
    <scope>NUCLEOTIDE SEQUENCE</scope>
</reference>
<dbReference type="AlphaFoldDB" id="A0A8D8D0R0"/>
<dbReference type="SUPFAM" id="SSF57667">
    <property type="entry name" value="beta-beta-alpha zinc fingers"/>
    <property type="match status" value="4"/>
</dbReference>
<dbReference type="InterPro" id="IPR036236">
    <property type="entry name" value="Znf_C2H2_sf"/>
</dbReference>
<evidence type="ECO:0000256" key="7">
    <source>
        <dbReference type="PROSITE-ProRule" id="PRU00042"/>
    </source>
</evidence>
<proteinExistence type="predicted"/>
<keyword evidence="2" id="KW-0479">Metal-binding</keyword>
<protein>
    <submittedName>
        <fullName evidence="10">Zinc finger protein 728</fullName>
    </submittedName>
</protein>
<organism evidence="10">
    <name type="scientific">Culex pipiens</name>
    <name type="common">House mosquito</name>
    <dbReference type="NCBI Taxonomy" id="7175"/>
    <lineage>
        <taxon>Eukaryota</taxon>
        <taxon>Metazoa</taxon>
        <taxon>Ecdysozoa</taxon>
        <taxon>Arthropoda</taxon>
        <taxon>Hexapoda</taxon>
        <taxon>Insecta</taxon>
        <taxon>Pterygota</taxon>
        <taxon>Neoptera</taxon>
        <taxon>Endopterygota</taxon>
        <taxon>Diptera</taxon>
        <taxon>Nematocera</taxon>
        <taxon>Culicoidea</taxon>
        <taxon>Culicidae</taxon>
        <taxon>Culicinae</taxon>
        <taxon>Culicini</taxon>
        <taxon>Culex</taxon>
        <taxon>Culex</taxon>
    </lineage>
</organism>